<proteinExistence type="predicted"/>
<accession>A0AA95MQP2</accession>
<evidence type="ECO:0000313" key="1">
    <source>
        <dbReference type="EMBL" id="WHY88216.1"/>
    </source>
</evidence>
<dbReference type="KEGG" id="nnv:QNH39_10405"/>
<dbReference type="EMBL" id="CP126114">
    <property type="protein sequence ID" value="WHY88216.1"/>
    <property type="molecule type" value="Genomic_DNA"/>
</dbReference>
<name>A0AA95MQP2_9BACI</name>
<dbReference type="RefSeq" id="WP_268874918.1">
    <property type="nucleotide sequence ID" value="NZ_CP126114.1"/>
</dbReference>
<gene>
    <name evidence="1" type="ORF">QNH39_10405</name>
</gene>
<organism evidence="1 2">
    <name type="scientific">Neobacillus novalis</name>
    <dbReference type="NCBI Taxonomy" id="220687"/>
    <lineage>
        <taxon>Bacteria</taxon>
        <taxon>Bacillati</taxon>
        <taxon>Bacillota</taxon>
        <taxon>Bacilli</taxon>
        <taxon>Bacillales</taxon>
        <taxon>Bacillaceae</taxon>
        <taxon>Neobacillus</taxon>
    </lineage>
</organism>
<evidence type="ECO:0000313" key="2">
    <source>
        <dbReference type="Proteomes" id="UP001178288"/>
    </source>
</evidence>
<sequence>MDVKAFSLKDALERLIWAGMPFLISYIPDKHAYFQGEQSYGPP</sequence>
<dbReference type="Proteomes" id="UP001178288">
    <property type="component" value="Chromosome"/>
</dbReference>
<protein>
    <submittedName>
        <fullName evidence="1">Uncharacterized protein</fullName>
    </submittedName>
</protein>
<reference evidence="1" key="1">
    <citation type="submission" date="2023-05" db="EMBL/GenBank/DDBJ databases">
        <title>Comparative genomics of Bacillaceae isolates and their secondary metabolite potential.</title>
        <authorList>
            <person name="Song L."/>
            <person name="Nielsen L.J."/>
            <person name="Mohite O."/>
            <person name="Xu X."/>
            <person name="Weber T."/>
            <person name="Kovacs A.T."/>
        </authorList>
    </citation>
    <scope>NUCLEOTIDE SEQUENCE</scope>
    <source>
        <strain evidence="1">XLM17</strain>
    </source>
</reference>
<dbReference type="AlphaFoldDB" id="A0AA95MQP2"/>
<keyword evidence="2" id="KW-1185">Reference proteome</keyword>